<evidence type="ECO:0000313" key="2">
    <source>
        <dbReference type="Proteomes" id="UP000237797"/>
    </source>
</evidence>
<name>A0A2T0LJL8_9BACL</name>
<dbReference type="EMBL" id="PVNE01000001">
    <property type="protein sequence ID" value="PRX42706.1"/>
    <property type="molecule type" value="Genomic_DNA"/>
</dbReference>
<protein>
    <submittedName>
        <fullName evidence="1">Uncharacterized protein</fullName>
    </submittedName>
</protein>
<dbReference type="AlphaFoldDB" id="A0A2T0LJL8"/>
<keyword evidence="2" id="KW-1185">Reference proteome</keyword>
<organism evidence="1 2">
    <name type="scientific">Planifilum fimeticola</name>
    <dbReference type="NCBI Taxonomy" id="201975"/>
    <lineage>
        <taxon>Bacteria</taxon>
        <taxon>Bacillati</taxon>
        <taxon>Bacillota</taxon>
        <taxon>Bacilli</taxon>
        <taxon>Bacillales</taxon>
        <taxon>Thermoactinomycetaceae</taxon>
        <taxon>Planifilum</taxon>
    </lineage>
</organism>
<comment type="caution">
    <text evidence="1">The sequence shown here is derived from an EMBL/GenBank/DDBJ whole genome shotgun (WGS) entry which is preliminary data.</text>
</comment>
<dbReference type="OrthoDB" id="2988156at2"/>
<evidence type="ECO:0000313" key="1">
    <source>
        <dbReference type="EMBL" id="PRX42706.1"/>
    </source>
</evidence>
<gene>
    <name evidence="1" type="ORF">CLV97_101196</name>
</gene>
<sequence>MKVEYYEHWGASWKEGINKLSYEQAKRFHEQEKPYAVIISDKKRPQYIVKMTFNKKGYYCGVLHLNENLDSELVEAYVIIDRQLFLRNVKKRYFDGREISLVTYLYEVDGRYRKNFFIGGKETDDVEYGTCDVSSHFREMIQFGNYDSILPEEARRGLREG</sequence>
<dbReference type="RefSeq" id="WP_106343643.1">
    <property type="nucleotide sequence ID" value="NZ_PVNE01000001.1"/>
</dbReference>
<accession>A0A2T0LJL8</accession>
<proteinExistence type="predicted"/>
<reference evidence="1 2" key="1">
    <citation type="submission" date="2018-03" db="EMBL/GenBank/DDBJ databases">
        <title>Genomic Encyclopedia of Archaeal and Bacterial Type Strains, Phase II (KMG-II): from individual species to whole genera.</title>
        <authorList>
            <person name="Goeker M."/>
        </authorList>
    </citation>
    <scope>NUCLEOTIDE SEQUENCE [LARGE SCALE GENOMIC DNA]</scope>
    <source>
        <strain evidence="1 2">DSM 44946</strain>
    </source>
</reference>
<dbReference type="Proteomes" id="UP000237797">
    <property type="component" value="Unassembled WGS sequence"/>
</dbReference>